<keyword evidence="2" id="KW-1185">Reference proteome</keyword>
<dbReference type="AlphaFoldDB" id="A0A7T7XRQ8"/>
<dbReference type="Proteomes" id="UP000595917">
    <property type="component" value="Chromosome"/>
</dbReference>
<name>A0A7T7XRQ8_9SPIR</name>
<organism evidence="1 2">
    <name type="scientific">Breznakiella homolactica</name>
    <dbReference type="NCBI Taxonomy" id="2798577"/>
    <lineage>
        <taxon>Bacteria</taxon>
        <taxon>Pseudomonadati</taxon>
        <taxon>Spirochaetota</taxon>
        <taxon>Spirochaetia</taxon>
        <taxon>Spirochaetales</taxon>
        <taxon>Breznakiellaceae</taxon>
        <taxon>Breznakiella</taxon>
    </lineage>
</organism>
<proteinExistence type="predicted"/>
<protein>
    <submittedName>
        <fullName evidence="1">Uncharacterized protein</fullName>
    </submittedName>
</protein>
<dbReference type="InterPro" id="IPR036206">
    <property type="entry name" value="ThiamineP_synth_sf"/>
</dbReference>
<dbReference type="KEGG" id="bhc:JFL75_09750"/>
<accession>A0A7T7XRQ8</accession>
<dbReference type="EMBL" id="CP067089">
    <property type="protein sequence ID" value="QQO11173.1"/>
    <property type="molecule type" value="Genomic_DNA"/>
</dbReference>
<gene>
    <name evidence="1" type="ORF">JFL75_09750</name>
</gene>
<reference evidence="1" key="1">
    <citation type="submission" date="2021-01" db="EMBL/GenBank/DDBJ databases">
        <title>Description of Breznakiella homolactica.</title>
        <authorList>
            <person name="Song Y."/>
            <person name="Brune A."/>
        </authorList>
    </citation>
    <scope>NUCLEOTIDE SEQUENCE</scope>
    <source>
        <strain evidence="1">RmG30</strain>
    </source>
</reference>
<evidence type="ECO:0000313" key="1">
    <source>
        <dbReference type="EMBL" id="QQO11173.1"/>
    </source>
</evidence>
<evidence type="ECO:0000313" key="2">
    <source>
        <dbReference type="Proteomes" id="UP000595917"/>
    </source>
</evidence>
<dbReference type="RefSeq" id="WP_215628482.1">
    <property type="nucleotide sequence ID" value="NZ_CP067089.2"/>
</dbReference>
<dbReference type="SUPFAM" id="SSF51391">
    <property type="entry name" value="Thiamin phosphate synthase"/>
    <property type="match status" value="1"/>
</dbReference>
<sequence length="230" mass="24901">MNFKELIGANKFSLVVSLPANNLDLAKAALAGGAQAVKVHMNVWHRASGNTFGSFRENRKFMEELIAIAGQVPVGLVPGGEDAFINREEMLELESMGLQFFSSYAHHLPPFMMESTKLGKMVAIDYTYTQNTLDAVKASAIDVLEASIMPGDQYGKPLNYSDVLRYSDVAAKTGKPVLVPTQKKVLPSEIRTLRDAGCKAVMIGAIVMGNESPGDCEKAAAEFRKAVDSL</sequence>